<name>A0AAD5GV00_AMBAR</name>
<evidence type="ECO:0000313" key="1">
    <source>
        <dbReference type="EMBL" id="KAI7752773.1"/>
    </source>
</evidence>
<proteinExistence type="predicted"/>
<organism evidence="1 2">
    <name type="scientific">Ambrosia artemisiifolia</name>
    <name type="common">Common ragweed</name>
    <dbReference type="NCBI Taxonomy" id="4212"/>
    <lineage>
        <taxon>Eukaryota</taxon>
        <taxon>Viridiplantae</taxon>
        <taxon>Streptophyta</taxon>
        <taxon>Embryophyta</taxon>
        <taxon>Tracheophyta</taxon>
        <taxon>Spermatophyta</taxon>
        <taxon>Magnoliopsida</taxon>
        <taxon>eudicotyledons</taxon>
        <taxon>Gunneridae</taxon>
        <taxon>Pentapetalae</taxon>
        <taxon>asterids</taxon>
        <taxon>campanulids</taxon>
        <taxon>Asterales</taxon>
        <taxon>Asteraceae</taxon>
        <taxon>Asteroideae</taxon>
        <taxon>Heliantheae alliance</taxon>
        <taxon>Heliantheae</taxon>
        <taxon>Ambrosia</taxon>
    </lineage>
</organism>
<protein>
    <submittedName>
        <fullName evidence="1">Uncharacterized protein</fullName>
    </submittedName>
</protein>
<accession>A0AAD5GV00</accession>
<dbReference type="AlphaFoldDB" id="A0AAD5GV00"/>
<evidence type="ECO:0000313" key="2">
    <source>
        <dbReference type="Proteomes" id="UP001206925"/>
    </source>
</evidence>
<sequence length="64" mass="7374">MAKIGGGRCFEFSMSRYILFLATFCFFSLFSTCFSELCSLNMLNQLSQALRKEFEVQHVLMNAD</sequence>
<dbReference type="Proteomes" id="UP001206925">
    <property type="component" value="Unassembled WGS sequence"/>
</dbReference>
<dbReference type="EMBL" id="JAMZMK010005608">
    <property type="protein sequence ID" value="KAI7752773.1"/>
    <property type="molecule type" value="Genomic_DNA"/>
</dbReference>
<gene>
    <name evidence="1" type="ORF">M8C21_026100</name>
</gene>
<comment type="caution">
    <text evidence="1">The sequence shown here is derived from an EMBL/GenBank/DDBJ whole genome shotgun (WGS) entry which is preliminary data.</text>
</comment>
<keyword evidence="2" id="KW-1185">Reference proteome</keyword>
<reference evidence="1" key="1">
    <citation type="submission" date="2022-06" db="EMBL/GenBank/DDBJ databases">
        <title>Uncovering the hologenomic basis of an extraordinary plant invasion.</title>
        <authorList>
            <person name="Bieker V.C."/>
            <person name="Martin M.D."/>
            <person name="Gilbert T."/>
            <person name="Hodgins K."/>
            <person name="Battlay P."/>
            <person name="Petersen B."/>
            <person name="Wilson J."/>
        </authorList>
    </citation>
    <scope>NUCLEOTIDE SEQUENCE</scope>
    <source>
        <strain evidence="1">AA19_3_7</strain>
        <tissue evidence="1">Leaf</tissue>
    </source>
</reference>